<gene>
    <name evidence="1" type="ORF">EZS27_041105</name>
</gene>
<dbReference type="AlphaFoldDB" id="A0A5J4PCR4"/>
<sequence>MGFQVDLPKKEEDVEFMELDELSIVGIIGKVTKLLFRKKNICKQRQRLSLLKVTRVELDIIWQDSNEKESATAKRNT</sequence>
<dbReference type="EMBL" id="SNRY01009324">
    <property type="protein sequence ID" value="KAA6307226.1"/>
    <property type="molecule type" value="Genomic_DNA"/>
</dbReference>
<protein>
    <submittedName>
        <fullName evidence="1">Uncharacterized protein</fullName>
    </submittedName>
</protein>
<organism evidence="1">
    <name type="scientific">termite gut metagenome</name>
    <dbReference type="NCBI Taxonomy" id="433724"/>
    <lineage>
        <taxon>unclassified sequences</taxon>
        <taxon>metagenomes</taxon>
        <taxon>organismal metagenomes</taxon>
    </lineage>
</organism>
<accession>A0A5J4PCR4</accession>
<proteinExistence type="predicted"/>
<reference evidence="1" key="1">
    <citation type="submission" date="2019-03" db="EMBL/GenBank/DDBJ databases">
        <title>Single cell metagenomics reveals metabolic interactions within the superorganism composed of flagellate Streblomastix strix and complex community of Bacteroidetes bacteria on its surface.</title>
        <authorList>
            <person name="Treitli S.C."/>
            <person name="Kolisko M."/>
            <person name="Husnik F."/>
            <person name="Keeling P."/>
            <person name="Hampl V."/>
        </authorList>
    </citation>
    <scope>NUCLEOTIDE SEQUENCE</scope>
    <source>
        <strain evidence="1">STM</strain>
    </source>
</reference>
<evidence type="ECO:0000313" key="1">
    <source>
        <dbReference type="EMBL" id="KAA6307226.1"/>
    </source>
</evidence>
<comment type="caution">
    <text evidence="1">The sequence shown here is derived from an EMBL/GenBank/DDBJ whole genome shotgun (WGS) entry which is preliminary data.</text>
</comment>
<name>A0A5J4PCR4_9ZZZZ</name>